<organism evidence="2 3">
    <name type="scientific">Araneus ventricosus</name>
    <name type="common">Orbweaver spider</name>
    <name type="synonym">Epeira ventricosa</name>
    <dbReference type="NCBI Taxonomy" id="182803"/>
    <lineage>
        <taxon>Eukaryota</taxon>
        <taxon>Metazoa</taxon>
        <taxon>Ecdysozoa</taxon>
        <taxon>Arthropoda</taxon>
        <taxon>Chelicerata</taxon>
        <taxon>Arachnida</taxon>
        <taxon>Araneae</taxon>
        <taxon>Araneomorphae</taxon>
        <taxon>Entelegynae</taxon>
        <taxon>Araneoidea</taxon>
        <taxon>Araneidae</taxon>
        <taxon>Araneus</taxon>
    </lineage>
</organism>
<sequence length="73" mass="7915">MLEIASSSDRVGDAGHRADAHLRGQSDGELLPQQRSGHRQAADVPGRPEPLLRQHSHPAHGRLAPSPNVQCQR</sequence>
<reference evidence="2 3" key="1">
    <citation type="journal article" date="2019" name="Sci. Rep.">
        <title>Orb-weaving spider Araneus ventricosus genome elucidates the spidroin gene catalogue.</title>
        <authorList>
            <person name="Kono N."/>
            <person name="Nakamura H."/>
            <person name="Ohtoshi R."/>
            <person name="Moran D.A.P."/>
            <person name="Shinohara A."/>
            <person name="Yoshida Y."/>
            <person name="Fujiwara M."/>
            <person name="Mori M."/>
            <person name="Tomita M."/>
            <person name="Arakawa K."/>
        </authorList>
    </citation>
    <scope>NUCLEOTIDE SEQUENCE [LARGE SCALE GENOMIC DNA]</scope>
</reference>
<feature type="region of interest" description="Disordered" evidence="1">
    <location>
        <begin position="1"/>
        <end position="73"/>
    </location>
</feature>
<dbReference type="OrthoDB" id="10447092at2759"/>
<evidence type="ECO:0000256" key="1">
    <source>
        <dbReference type="SAM" id="MobiDB-lite"/>
    </source>
</evidence>
<evidence type="ECO:0000313" key="2">
    <source>
        <dbReference type="EMBL" id="GBO06633.1"/>
    </source>
</evidence>
<dbReference type="EMBL" id="BGPR01032916">
    <property type="protein sequence ID" value="GBO06633.1"/>
    <property type="molecule type" value="Genomic_DNA"/>
</dbReference>
<comment type="caution">
    <text evidence="2">The sequence shown here is derived from an EMBL/GenBank/DDBJ whole genome shotgun (WGS) entry which is preliminary data.</text>
</comment>
<dbReference type="Proteomes" id="UP000499080">
    <property type="component" value="Unassembled WGS sequence"/>
</dbReference>
<protein>
    <submittedName>
        <fullName evidence="2">Uncharacterized protein</fullName>
    </submittedName>
</protein>
<feature type="compositionally biased region" description="Basic and acidic residues" evidence="1">
    <location>
        <begin position="10"/>
        <end position="26"/>
    </location>
</feature>
<accession>A0A4Y2U283</accession>
<name>A0A4Y2U283_ARAVE</name>
<proteinExistence type="predicted"/>
<gene>
    <name evidence="2" type="ORF">AVEN_125647_1</name>
</gene>
<evidence type="ECO:0000313" key="3">
    <source>
        <dbReference type="Proteomes" id="UP000499080"/>
    </source>
</evidence>
<dbReference type="AlphaFoldDB" id="A0A4Y2U283"/>
<keyword evidence="3" id="KW-1185">Reference proteome</keyword>